<gene>
    <name evidence="3" type="ORF">LR394_22160</name>
</gene>
<dbReference type="AlphaFoldDB" id="A0A9X1T195"/>
<dbReference type="Pfam" id="PF03703">
    <property type="entry name" value="bPH_2"/>
    <property type="match status" value="1"/>
</dbReference>
<proteinExistence type="predicted"/>
<keyword evidence="1" id="KW-0812">Transmembrane</keyword>
<dbReference type="PANTHER" id="PTHR37938:SF1">
    <property type="entry name" value="BLL0215 PROTEIN"/>
    <property type="match status" value="1"/>
</dbReference>
<accession>A0A9X1T195</accession>
<organism evidence="3 4">
    <name type="scientific">Kineosporia babensis</name>
    <dbReference type="NCBI Taxonomy" id="499548"/>
    <lineage>
        <taxon>Bacteria</taxon>
        <taxon>Bacillati</taxon>
        <taxon>Actinomycetota</taxon>
        <taxon>Actinomycetes</taxon>
        <taxon>Kineosporiales</taxon>
        <taxon>Kineosporiaceae</taxon>
        <taxon>Kineosporia</taxon>
    </lineage>
</organism>
<feature type="transmembrane region" description="Helical" evidence="1">
    <location>
        <begin position="51"/>
        <end position="74"/>
    </location>
</feature>
<keyword evidence="4" id="KW-1185">Reference proteome</keyword>
<evidence type="ECO:0000313" key="4">
    <source>
        <dbReference type="Proteomes" id="UP001138997"/>
    </source>
</evidence>
<feature type="transmembrane region" description="Helical" evidence="1">
    <location>
        <begin position="24"/>
        <end position="45"/>
    </location>
</feature>
<reference evidence="3" key="1">
    <citation type="submission" date="2021-11" db="EMBL/GenBank/DDBJ databases">
        <title>Streptomyces corallinus and Kineosporia corallina sp. nov., two new coral-derived marine actinobacteria.</title>
        <authorList>
            <person name="Buangrab K."/>
            <person name="Sutthacheep M."/>
            <person name="Yeemin T."/>
            <person name="Harunari E."/>
            <person name="Igarashi Y."/>
            <person name="Sripreechasak P."/>
            <person name="Kanchanasin P."/>
            <person name="Tanasupawat S."/>
            <person name="Phongsopitanun W."/>
        </authorList>
    </citation>
    <scope>NUCLEOTIDE SEQUENCE</scope>
    <source>
        <strain evidence="3">JCM 31032</strain>
    </source>
</reference>
<dbReference type="EMBL" id="JAJOMB010000012">
    <property type="protein sequence ID" value="MCD5313618.1"/>
    <property type="molecule type" value="Genomic_DNA"/>
</dbReference>
<dbReference type="PANTHER" id="PTHR37938">
    <property type="entry name" value="BLL0215 PROTEIN"/>
    <property type="match status" value="1"/>
</dbReference>
<feature type="domain" description="YdbS-like PH" evidence="2">
    <location>
        <begin position="74"/>
        <end position="147"/>
    </location>
</feature>
<evidence type="ECO:0000259" key="2">
    <source>
        <dbReference type="Pfam" id="PF03703"/>
    </source>
</evidence>
<keyword evidence="1" id="KW-1133">Transmembrane helix</keyword>
<evidence type="ECO:0000313" key="3">
    <source>
        <dbReference type="EMBL" id="MCD5313618.1"/>
    </source>
</evidence>
<sequence length="197" mass="22107">MGFPTHLLADDEELVLVLRRHIKVIAWPILLLLLILALVGASFLLDQPLVTLIAAGIGLLAALRWVLWPIVVWWNEIYVLTTKRLILRRGVFNRSGHDMPLSRLNEVSFEHSLIERMLGCGTLKVENASDGGPLVLTDIPKVELVQRSLYELADDLRGVRGGPLDASVARNLDEAFDDEYRYRGPAAADTPEDPRRR</sequence>
<dbReference type="Proteomes" id="UP001138997">
    <property type="component" value="Unassembled WGS sequence"/>
</dbReference>
<keyword evidence="1" id="KW-0472">Membrane</keyword>
<dbReference type="RefSeq" id="WP_231444984.1">
    <property type="nucleotide sequence ID" value="NZ_JAJOMB010000012.1"/>
</dbReference>
<protein>
    <submittedName>
        <fullName evidence="3">PH domain-containing protein</fullName>
    </submittedName>
</protein>
<evidence type="ECO:0000256" key="1">
    <source>
        <dbReference type="SAM" id="Phobius"/>
    </source>
</evidence>
<dbReference type="InterPro" id="IPR005182">
    <property type="entry name" value="YdbS-like_PH"/>
</dbReference>
<comment type="caution">
    <text evidence="3">The sequence shown here is derived from an EMBL/GenBank/DDBJ whole genome shotgun (WGS) entry which is preliminary data.</text>
</comment>
<name>A0A9X1T195_9ACTN</name>